<organism evidence="2">
    <name type="scientific">Prunus dulcis</name>
    <name type="common">Almond</name>
    <name type="synonym">Amygdalus dulcis</name>
    <dbReference type="NCBI Taxonomy" id="3755"/>
    <lineage>
        <taxon>Eukaryota</taxon>
        <taxon>Viridiplantae</taxon>
        <taxon>Streptophyta</taxon>
        <taxon>Embryophyta</taxon>
        <taxon>Tracheophyta</taxon>
        <taxon>Spermatophyta</taxon>
        <taxon>Magnoliopsida</taxon>
        <taxon>eudicotyledons</taxon>
        <taxon>Gunneridae</taxon>
        <taxon>Pentapetalae</taxon>
        <taxon>rosids</taxon>
        <taxon>fabids</taxon>
        <taxon>Rosales</taxon>
        <taxon>Rosaceae</taxon>
        <taxon>Amygdaloideae</taxon>
        <taxon>Amygdaleae</taxon>
        <taxon>Prunus</taxon>
    </lineage>
</organism>
<proteinExistence type="predicted"/>
<name>A0A4Y1QVI5_PRUDU</name>
<feature type="compositionally biased region" description="Polar residues" evidence="1">
    <location>
        <begin position="184"/>
        <end position="193"/>
    </location>
</feature>
<dbReference type="AlphaFoldDB" id="A0A4Y1QVI5"/>
<feature type="region of interest" description="Disordered" evidence="1">
    <location>
        <begin position="32"/>
        <end position="132"/>
    </location>
</feature>
<protein>
    <recommendedName>
        <fullName evidence="3">Pesticidal crystal cry8Ba protein</fullName>
    </recommendedName>
</protein>
<gene>
    <name evidence="2" type="ORF">Prudu_004485</name>
</gene>
<dbReference type="PANTHER" id="PTHR31110:SF2">
    <property type="entry name" value="PESTICIDAL CRYSTAL CRY8BA PROTEIN"/>
    <property type="match status" value="1"/>
</dbReference>
<sequence length="1158" mass="129041">MFTEGLDRSALRWVREKDVPFSSSNLRTRIDPITHIRSGSGGRGFGLPPPSKFRSGHLPSNAIPVRTIPADGDESGSASDNDRTTDSEDGIYGGRYSLDSSPQDDRVPSASAHRYGKPSQGQPHYGSDYTYSDVSSSMDTVLGRHKPAAEKLVRGTGKYPVARNGYTEDESSDSAASSEYSTSQAGGSINSGVPRNRAYVSEGYASSVPSQRNLESSAKKNFNSTNLQSEKLSDDDVPSAPPFCGATQEIKQDDDISPSRVHRTPHATASSEFKTTPARKQEGNIENGNLGQFVRTTTSSEAAVPSCPARLPTFYASLRQVLLQSEEELLSKQTSELAGEKAAPKPKKIVGKMKVQVRRMKPGLDPPTGCSISSLRPPVIKLESIRYRLSSFQSTLASGWQALRRIRVVPRVPANGSFSRQSLAYVHAGTQYIKQVSGLLKTGVTSLRESSSSYEVVHDSLGDDLIVEVLDSKGKHFGRVLVQVATIADDPADKQRWFNVYCEPEHELVGKIQLSVYYSTSSDDNPKCGSVAETVAYDLVLEVAMKVQNFQQRNLLLHGPWKWLLTEFATYYGVSDVYTKLRYLSYVMDVATPTADCLNLVYDLLKPVLMKGHHKSMLSHQENRILGETKVQIQQILALAFENYKSLDESSLSGILEVFRPATGHAAPALEPAVKLYTLLHDILSPEAQTALCHHFQVAAKKRSRRHLAETDEYVTNNSDGTLIDILSMTTAYQKMKSLCLNIRNEILTDIEIHNQHILPSFIDLPHLSSSIYSTELCSRLRAFLIAYPPTGPSPPVADLVIATADFQRDLASWHISYVKGGVDAKELFHLYIMLWIQNKRGSLLEACKLDKVKWSGVRTQHSTTPFVDEMYDRLKETLSDYEIIICRWPEYACILENAVADVEKAIVESLDKQYADILAPLKENLAPKKFGLKYVQKLAKRSVSSYTVPEELGILLNSLKRMLDVLRPQIEVQFKSWGSCIPDGGNTVAGERLSEVTVMLRAKFKNYLQAIVEKLAENTKLQSSTKMKKILQDSKETVVESDVRSRMQLLKDQLANTVNHLHTVFGTHVFIAICRGYWDRMGQDVLSFLENRKENRSWYKGSRIAVSILDDTFASQMQQLLGNALQEKDLEPPRSIMEVRSMLCKDAANHKDNTYYF</sequence>
<feature type="region of interest" description="Disordered" evidence="1">
    <location>
        <begin position="160"/>
        <end position="194"/>
    </location>
</feature>
<feature type="compositionally biased region" description="Low complexity" evidence="1">
    <location>
        <begin position="173"/>
        <end position="183"/>
    </location>
</feature>
<evidence type="ECO:0000256" key="1">
    <source>
        <dbReference type="SAM" id="MobiDB-lite"/>
    </source>
</evidence>
<accession>A0A4Y1QVI5</accession>
<evidence type="ECO:0000313" key="2">
    <source>
        <dbReference type="EMBL" id="BBG95836.1"/>
    </source>
</evidence>
<dbReference type="PANTHER" id="PTHR31110">
    <property type="entry name" value="PESTICIDAL CRYSTAL CRY8BA PROTEIN"/>
    <property type="match status" value="1"/>
</dbReference>
<dbReference type="EMBL" id="AP019297">
    <property type="protein sequence ID" value="BBG95836.1"/>
    <property type="molecule type" value="Genomic_DNA"/>
</dbReference>
<reference evidence="2" key="1">
    <citation type="journal article" date="2019" name="Science">
        <title>Mutation of a bHLH transcription factor allowed almond domestication.</title>
        <authorList>
            <person name="Sanchez-Perez R."/>
            <person name="Pavan S."/>
            <person name="Mazzeo R."/>
            <person name="Moldovan C."/>
            <person name="Aiese Cigliano R."/>
            <person name="Del Cueto J."/>
            <person name="Ricciardi F."/>
            <person name="Lotti C."/>
            <person name="Ricciardi L."/>
            <person name="Dicenta F."/>
            <person name="Lopez-Marques R.L."/>
            <person name="Lindberg Moller B."/>
        </authorList>
    </citation>
    <scope>NUCLEOTIDE SEQUENCE</scope>
</reference>
<feature type="region of interest" description="Disordered" evidence="1">
    <location>
        <begin position="224"/>
        <end position="289"/>
    </location>
</feature>
<evidence type="ECO:0008006" key="3">
    <source>
        <dbReference type="Google" id="ProtNLM"/>
    </source>
</evidence>